<evidence type="ECO:0000313" key="7">
    <source>
        <dbReference type="Proteomes" id="UP000306509"/>
    </source>
</evidence>
<dbReference type="InterPro" id="IPR028082">
    <property type="entry name" value="Peripla_BP_I"/>
</dbReference>
<accession>A0A4U8Q399</accession>
<proteinExistence type="predicted"/>
<reference evidence="6 7" key="1">
    <citation type="journal article" date="2019" name="Anaerobe">
        <title>Detection of Robinsoniella peoriensis in multiple bone samples of a trauma patient.</title>
        <authorList>
            <person name="Schrottner P."/>
            <person name="Hartwich K."/>
            <person name="Bunk B."/>
            <person name="Schober I."/>
            <person name="Helbig S."/>
            <person name="Rudolph W.W."/>
            <person name="Gunzer F."/>
        </authorList>
    </citation>
    <scope>NUCLEOTIDE SEQUENCE [LARGE SCALE GENOMIC DNA]</scope>
    <source>
        <strain evidence="6 7">DSM 106044</strain>
    </source>
</reference>
<organism evidence="6 7">
    <name type="scientific">Robinsoniella peoriensis</name>
    <dbReference type="NCBI Taxonomy" id="180332"/>
    <lineage>
        <taxon>Bacteria</taxon>
        <taxon>Bacillati</taxon>
        <taxon>Bacillota</taxon>
        <taxon>Clostridia</taxon>
        <taxon>Lachnospirales</taxon>
        <taxon>Lachnospiraceae</taxon>
        <taxon>Robinsoniella</taxon>
    </lineage>
</organism>
<dbReference type="Proteomes" id="UP000306509">
    <property type="component" value="Unassembled WGS sequence"/>
</dbReference>
<name>A0A4U8Q399_9FIRM</name>
<feature type="compositionally biased region" description="Low complexity" evidence="3">
    <location>
        <begin position="40"/>
        <end position="66"/>
    </location>
</feature>
<feature type="domain" description="Periplasmic binding protein" evidence="5">
    <location>
        <begin position="78"/>
        <end position="364"/>
    </location>
</feature>
<feature type="chain" id="PRO_5039078567" evidence="4">
    <location>
        <begin position="25"/>
        <end position="412"/>
    </location>
</feature>
<dbReference type="GO" id="GO:0030246">
    <property type="term" value="F:carbohydrate binding"/>
    <property type="evidence" value="ECO:0007669"/>
    <property type="project" value="TreeGrafter"/>
</dbReference>
<dbReference type="Pfam" id="PF13407">
    <property type="entry name" value="Peripla_BP_4"/>
    <property type="match status" value="1"/>
</dbReference>
<dbReference type="PANTHER" id="PTHR30036:SF1">
    <property type="entry name" value="D-XYLOSE-BINDING PERIPLASMIC PROTEIN"/>
    <property type="match status" value="1"/>
</dbReference>
<dbReference type="SUPFAM" id="SSF53822">
    <property type="entry name" value="Periplasmic binding protein-like I"/>
    <property type="match status" value="1"/>
</dbReference>
<feature type="region of interest" description="Disordered" evidence="3">
    <location>
        <begin position="40"/>
        <end position="72"/>
    </location>
</feature>
<dbReference type="RefSeq" id="WP_138003463.1">
    <property type="nucleotide sequence ID" value="NZ_QGQD01000073.1"/>
</dbReference>
<evidence type="ECO:0000256" key="4">
    <source>
        <dbReference type="SAM" id="SignalP"/>
    </source>
</evidence>
<evidence type="ECO:0000256" key="2">
    <source>
        <dbReference type="ARBA" id="ARBA00022729"/>
    </source>
</evidence>
<dbReference type="InterPro" id="IPR050555">
    <property type="entry name" value="Bact_Solute-Bind_Prot2"/>
</dbReference>
<comment type="subcellular location">
    <subcellularLocation>
        <location evidence="1">Cell envelope</location>
    </subcellularLocation>
</comment>
<protein>
    <submittedName>
        <fullName evidence="6">Multiple sugar-binding periplasmic protein SbpA</fullName>
    </submittedName>
</protein>
<dbReference type="PANTHER" id="PTHR30036">
    <property type="entry name" value="D-XYLOSE-BINDING PERIPLASMIC PROTEIN"/>
    <property type="match status" value="1"/>
</dbReference>
<sequence precursor="true">MKSKVLGFVMSTVLALGLLTGCGAGGGTEKASDTAAATETQAKTNAETNAETAATEAAASDENTTAADDKKSDGDLQVGIVLPTKDEPRWLQDQKQFETILGDAGFSNQVLFSQGSSATEKTNVETLISQGIDVLIICAQDASAAAASVEEAKAAGVTVIAYDRLITGTDAVDYYVTFNSFAVGEAQGQYLIDNAPEGKDIPLYLYAGAATDNNAFIFFEGAWSVLQPKIADGTFKIANSQEAEGLKDKAELTRDELGKIIGQVTTDWDFNVAKSKAEANLTSASAEAKGDVLILAPNDGTSRSIADVFATDKEVTKYVITGQDSEQASIQYIIDGKQSMTVFKDTRTLAADSVEMAVAILKGETPVTDVNYNNEVKDVPAKETPIVVVTKENLKEVLIDSGYYAEAEFTGL</sequence>
<evidence type="ECO:0000256" key="1">
    <source>
        <dbReference type="ARBA" id="ARBA00004196"/>
    </source>
</evidence>
<evidence type="ECO:0000313" key="6">
    <source>
        <dbReference type="EMBL" id="TLC99241.1"/>
    </source>
</evidence>
<dbReference type="Gene3D" id="3.40.50.2300">
    <property type="match status" value="2"/>
</dbReference>
<evidence type="ECO:0000259" key="5">
    <source>
        <dbReference type="Pfam" id="PF13407"/>
    </source>
</evidence>
<dbReference type="InterPro" id="IPR025997">
    <property type="entry name" value="SBP_2_dom"/>
</dbReference>
<feature type="signal peptide" evidence="4">
    <location>
        <begin position="1"/>
        <end position="24"/>
    </location>
</feature>
<dbReference type="PROSITE" id="PS51257">
    <property type="entry name" value="PROKAR_LIPOPROTEIN"/>
    <property type="match status" value="1"/>
</dbReference>
<gene>
    <name evidence="6" type="primary">sbpA</name>
    <name evidence="6" type="ORF">DSM106044_03924</name>
</gene>
<dbReference type="GO" id="GO:0030288">
    <property type="term" value="C:outer membrane-bounded periplasmic space"/>
    <property type="evidence" value="ECO:0007669"/>
    <property type="project" value="TreeGrafter"/>
</dbReference>
<evidence type="ECO:0000256" key="3">
    <source>
        <dbReference type="SAM" id="MobiDB-lite"/>
    </source>
</evidence>
<keyword evidence="2 4" id="KW-0732">Signal</keyword>
<keyword evidence="7" id="KW-1185">Reference proteome</keyword>
<dbReference type="AlphaFoldDB" id="A0A4U8Q399"/>
<dbReference type="CDD" id="cd19994">
    <property type="entry name" value="PBP1_ChvE"/>
    <property type="match status" value="1"/>
</dbReference>
<dbReference type="EMBL" id="QGQD01000073">
    <property type="protein sequence ID" value="TLC99241.1"/>
    <property type="molecule type" value="Genomic_DNA"/>
</dbReference>
<comment type="caution">
    <text evidence="6">The sequence shown here is derived from an EMBL/GenBank/DDBJ whole genome shotgun (WGS) entry which is preliminary data.</text>
</comment>